<sequence length="362" mass="37662">MPGADAAAGAAAAVPTTCDALVIGAGPVGLFQVFQLGLQGIAAEVVDALPEPGGQCNELYPDKPIYDIPAVPVCTGRELVERLLLQIRPFAPRWHLGQQVTQLQPRANGGFDVATSTGQAFIARTVFIAAGVGAFQPRTLPAEGIDTLAPAQLLYRLPPAGTLAGRRVLVVGGEDAAVQSALALADAPDMEAPAAITLLHRRATLTAEPALLARLQACIDSGRVVFQVGQVLSVQQAAGAVAVQVADAAGQTLDLAVDALLVQLGISPKLGPISQWGLAMERRQLVVDAARFETSLPGLFAVGDVITYPGKKKLILCGFHEATLATFAAVALLRPDEPQLLQYTTTSPRLHQRLGVATPPRG</sequence>
<comment type="similarity">
    <text evidence="5">Belongs to the ferredoxin--NADP reductase type 2 family.</text>
</comment>
<dbReference type="RefSeq" id="WP_137730816.1">
    <property type="nucleotide sequence ID" value="NZ_BJCL01000001.1"/>
</dbReference>
<dbReference type="InterPro" id="IPR022890">
    <property type="entry name" value="Fd--NADP_Rdtase_type_2"/>
</dbReference>
<feature type="domain" description="FAD/NAD(P)-binding" evidence="6">
    <location>
        <begin position="20"/>
        <end position="307"/>
    </location>
</feature>
<dbReference type="PRINTS" id="PR00368">
    <property type="entry name" value="FADPNR"/>
</dbReference>
<comment type="caution">
    <text evidence="5">Lacks conserved residue(s) required for the propagation of feature annotation.</text>
</comment>
<name>A0A480AJY9_9BURK</name>
<dbReference type="InterPro" id="IPR036188">
    <property type="entry name" value="FAD/NAD-bd_sf"/>
</dbReference>
<comment type="cofactor">
    <cofactor evidence="5">
        <name>FAD</name>
        <dbReference type="ChEBI" id="CHEBI:57692"/>
    </cofactor>
    <text evidence="5">Binds 1 FAD per subunit.</text>
</comment>
<keyword evidence="3 5" id="KW-0521">NADP</keyword>
<feature type="binding site" evidence="5">
    <location>
        <position position="100"/>
    </location>
    <ligand>
        <name>FAD</name>
        <dbReference type="ChEBI" id="CHEBI:57692"/>
    </ligand>
</feature>
<keyword evidence="8" id="KW-1185">Reference proteome</keyword>
<reference evidence="8" key="1">
    <citation type="submission" date="2019-03" db="EMBL/GenBank/DDBJ databases">
        <title>Aquabacterium pictum sp.nov., the first bacteriochlorophyll a-containing freshwater bacterium in the genus Aquabacterium of the class Betaproteobacteria.</title>
        <authorList>
            <person name="Hirose S."/>
            <person name="Tank M."/>
            <person name="Hara E."/>
            <person name="Tamaki H."/>
            <person name="Takaichi S."/>
            <person name="Haruta S."/>
            <person name="Hanada S."/>
        </authorList>
    </citation>
    <scope>NUCLEOTIDE SEQUENCE [LARGE SCALE GENOMIC DNA]</scope>
    <source>
        <strain evidence="8">W35</strain>
    </source>
</reference>
<dbReference type="HAMAP" id="MF_01685">
    <property type="entry name" value="FENR2"/>
    <property type="match status" value="1"/>
</dbReference>
<evidence type="ECO:0000259" key="6">
    <source>
        <dbReference type="Pfam" id="PF07992"/>
    </source>
</evidence>
<proteinExistence type="inferred from homology"/>
<dbReference type="Proteomes" id="UP000301751">
    <property type="component" value="Unassembled WGS sequence"/>
</dbReference>
<dbReference type="OrthoDB" id="9806179at2"/>
<feature type="binding site" evidence="5">
    <location>
        <position position="60"/>
    </location>
    <ligand>
        <name>FAD</name>
        <dbReference type="ChEBI" id="CHEBI:57692"/>
    </ligand>
</feature>
<dbReference type="Pfam" id="PF07992">
    <property type="entry name" value="Pyr_redox_2"/>
    <property type="match status" value="1"/>
</dbReference>
<protein>
    <recommendedName>
        <fullName evidence="5">Ferredoxin--NADP reductase</fullName>
        <shortName evidence="5">FNR</shortName>
        <shortName evidence="5">Fd-NADP(+) reductase</shortName>
        <ecNumber evidence="5">1.18.1.2</ecNumber>
    </recommendedName>
</protein>
<gene>
    <name evidence="7" type="ORF">AQPW35_01110</name>
</gene>
<evidence type="ECO:0000256" key="1">
    <source>
        <dbReference type="ARBA" id="ARBA00022630"/>
    </source>
</evidence>
<dbReference type="SUPFAM" id="SSF51905">
    <property type="entry name" value="FAD/NAD(P)-binding domain"/>
    <property type="match status" value="2"/>
</dbReference>
<dbReference type="InterPro" id="IPR023753">
    <property type="entry name" value="FAD/NAD-binding_dom"/>
</dbReference>
<dbReference type="PANTHER" id="PTHR48105">
    <property type="entry name" value="THIOREDOXIN REDUCTASE 1-RELATED-RELATED"/>
    <property type="match status" value="1"/>
</dbReference>
<dbReference type="GO" id="GO:0050661">
    <property type="term" value="F:NADP binding"/>
    <property type="evidence" value="ECO:0007669"/>
    <property type="project" value="UniProtKB-UniRule"/>
</dbReference>
<dbReference type="Gene3D" id="3.50.50.60">
    <property type="entry name" value="FAD/NAD(P)-binding domain"/>
    <property type="match status" value="2"/>
</dbReference>
<evidence type="ECO:0000256" key="5">
    <source>
        <dbReference type="HAMAP-Rule" id="MF_01685"/>
    </source>
</evidence>
<keyword evidence="4 5" id="KW-0560">Oxidoreductase</keyword>
<feature type="binding site" evidence="5">
    <location>
        <position position="345"/>
    </location>
    <ligand>
        <name>FAD</name>
        <dbReference type="ChEBI" id="CHEBI:57692"/>
    </ligand>
</feature>
<accession>A0A480AJY9</accession>
<evidence type="ECO:0000313" key="8">
    <source>
        <dbReference type="Proteomes" id="UP000301751"/>
    </source>
</evidence>
<feature type="binding site" evidence="5">
    <location>
        <position position="47"/>
    </location>
    <ligand>
        <name>FAD</name>
        <dbReference type="ChEBI" id="CHEBI:57692"/>
    </ligand>
</feature>
<comment type="caution">
    <text evidence="7">The sequence shown here is derived from an EMBL/GenBank/DDBJ whole genome shotgun (WGS) entry which is preliminary data.</text>
</comment>
<comment type="subunit">
    <text evidence="5">Homodimer.</text>
</comment>
<dbReference type="PRINTS" id="PR00469">
    <property type="entry name" value="PNDRDTASEII"/>
</dbReference>
<dbReference type="GO" id="GO:0004324">
    <property type="term" value="F:ferredoxin-NADP+ reductase activity"/>
    <property type="evidence" value="ECO:0007669"/>
    <property type="project" value="UniProtKB-UniRule"/>
</dbReference>
<dbReference type="EMBL" id="BJCL01000001">
    <property type="protein sequence ID" value="GCL61030.1"/>
    <property type="molecule type" value="Genomic_DNA"/>
</dbReference>
<evidence type="ECO:0000256" key="2">
    <source>
        <dbReference type="ARBA" id="ARBA00022827"/>
    </source>
</evidence>
<comment type="catalytic activity">
    <reaction evidence="5">
        <text>2 reduced [2Fe-2S]-[ferredoxin] + NADP(+) + H(+) = 2 oxidized [2Fe-2S]-[ferredoxin] + NADPH</text>
        <dbReference type="Rhea" id="RHEA:20125"/>
        <dbReference type="Rhea" id="RHEA-COMP:10000"/>
        <dbReference type="Rhea" id="RHEA-COMP:10001"/>
        <dbReference type="ChEBI" id="CHEBI:15378"/>
        <dbReference type="ChEBI" id="CHEBI:33737"/>
        <dbReference type="ChEBI" id="CHEBI:33738"/>
        <dbReference type="ChEBI" id="CHEBI:57783"/>
        <dbReference type="ChEBI" id="CHEBI:58349"/>
        <dbReference type="EC" id="1.18.1.2"/>
    </reaction>
</comment>
<dbReference type="AlphaFoldDB" id="A0A480AJY9"/>
<evidence type="ECO:0000256" key="3">
    <source>
        <dbReference type="ARBA" id="ARBA00022857"/>
    </source>
</evidence>
<dbReference type="InterPro" id="IPR050097">
    <property type="entry name" value="Ferredoxin-NADP_redctase_2"/>
</dbReference>
<keyword evidence="1 5" id="KW-0285">Flavoprotein</keyword>
<feature type="binding site" evidence="5">
    <location>
        <position position="304"/>
    </location>
    <ligand>
        <name>FAD</name>
        <dbReference type="ChEBI" id="CHEBI:57692"/>
    </ligand>
</feature>
<evidence type="ECO:0000313" key="7">
    <source>
        <dbReference type="EMBL" id="GCL61030.1"/>
    </source>
</evidence>
<evidence type="ECO:0000256" key="4">
    <source>
        <dbReference type="ARBA" id="ARBA00023002"/>
    </source>
</evidence>
<keyword evidence="2 5" id="KW-0274">FAD</keyword>
<feature type="binding site" evidence="5">
    <location>
        <position position="55"/>
    </location>
    <ligand>
        <name>FAD</name>
        <dbReference type="ChEBI" id="CHEBI:57692"/>
    </ligand>
</feature>
<dbReference type="EC" id="1.18.1.2" evidence="5"/>
<feature type="binding site" evidence="5">
    <location>
        <position position="135"/>
    </location>
    <ligand>
        <name>FAD</name>
        <dbReference type="ChEBI" id="CHEBI:57692"/>
    </ligand>
</feature>
<organism evidence="7 8">
    <name type="scientific">Pseudaquabacterium pictum</name>
    <dbReference type="NCBI Taxonomy" id="2315236"/>
    <lineage>
        <taxon>Bacteria</taxon>
        <taxon>Pseudomonadati</taxon>
        <taxon>Pseudomonadota</taxon>
        <taxon>Betaproteobacteria</taxon>
        <taxon>Burkholderiales</taxon>
        <taxon>Sphaerotilaceae</taxon>
        <taxon>Pseudaquabacterium</taxon>
    </lineage>
</organism>
<dbReference type="GO" id="GO:0050660">
    <property type="term" value="F:flavin adenine dinucleotide binding"/>
    <property type="evidence" value="ECO:0007669"/>
    <property type="project" value="UniProtKB-UniRule"/>
</dbReference>